<dbReference type="AlphaFoldDB" id="A0A4Z1R282"/>
<dbReference type="OrthoDB" id="1551390at2"/>
<dbReference type="Proteomes" id="UP000298735">
    <property type="component" value="Chromosome Linear"/>
</dbReference>
<dbReference type="KEGG" id="asal:CFBP5507_17465"/>
<evidence type="ECO:0000313" key="2">
    <source>
        <dbReference type="Proteomes" id="UP000298735"/>
    </source>
</evidence>
<organism evidence="1 2">
    <name type="scientific">Agrobacterium salinitolerans</name>
    <dbReference type="NCBI Taxonomy" id="1183413"/>
    <lineage>
        <taxon>Bacteria</taxon>
        <taxon>Pseudomonadati</taxon>
        <taxon>Pseudomonadota</taxon>
        <taxon>Alphaproteobacteria</taxon>
        <taxon>Hyphomicrobiales</taxon>
        <taxon>Rhizobiaceae</taxon>
        <taxon>Rhizobium/Agrobacterium group</taxon>
        <taxon>Agrobacterium</taxon>
    </lineage>
</organism>
<name>A0A4Z1R282_9HYPH</name>
<proteinExistence type="predicted"/>
<gene>
    <name evidence="1" type="ORF">CFBP5507_17465</name>
</gene>
<dbReference type="InterPro" id="IPR011990">
    <property type="entry name" value="TPR-like_helical_dom_sf"/>
</dbReference>
<evidence type="ECO:0000313" key="1">
    <source>
        <dbReference type="EMBL" id="UYZ09478.1"/>
    </source>
</evidence>
<dbReference type="EMBL" id="CP109969">
    <property type="protein sequence ID" value="UYZ09478.1"/>
    <property type="molecule type" value="Genomic_DNA"/>
</dbReference>
<dbReference type="RefSeq" id="WP_137411880.1">
    <property type="nucleotide sequence ID" value="NZ_CP109969.1"/>
</dbReference>
<dbReference type="Gene3D" id="1.25.40.10">
    <property type="entry name" value="Tetratricopeptide repeat domain"/>
    <property type="match status" value="1"/>
</dbReference>
<sequence>MNNNEQELPDDIYREVIRLSSIGDEFDERGLPVEAITSWRQALALLPTPKRIWDASVWLNASIGDAFLQVGDWENACRAFREAENSGNGFSNAFVQFGLGVSFFELGDAFAAKEHLLRAYMLEGYDLFADADPKYLSLLIKEKLI</sequence>
<dbReference type="SUPFAM" id="SSF48452">
    <property type="entry name" value="TPR-like"/>
    <property type="match status" value="1"/>
</dbReference>
<accession>A0A4Z1R282</accession>
<protein>
    <submittedName>
        <fullName evidence="1">Uncharacterized protein</fullName>
    </submittedName>
</protein>
<reference evidence="1" key="1">
    <citation type="submission" date="2022-10" db="EMBL/GenBank/DDBJ databases">
        <title>Complete genome sequence of Agrobacterium salinitolerans CFBP5507.</title>
        <authorList>
            <person name="Tchabashvili S."/>
            <person name="Yen H.-C."/>
            <person name="Haryono M."/>
            <person name="Lin Y.-C."/>
            <person name="Lai E.-M."/>
            <person name="Kuo C.-H."/>
        </authorList>
    </citation>
    <scope>NUCLEOTIDE SEQUENCE</scope>
    <source>
        <strain evidence="1">CFBP5507</strain>
    </source>
</reference>